<feature type="chain" id="PRO_5038712693" description="Lipoprotein" evidence="1">
    <location>
        <begin position="29"/>
        <end position="143"/>
    </location>
</feature>
<comment type="caution">
    <text evidence="2">The sequence shown here is derived from an EMBL/GenBank/DDBJ whole genome shotgun (WGS) entry which is preliminary data.</text>
</comment>
<sequence>MRRRRTRATASGGVVLAAALALSGCVLDACPAIGYQDTSPVTLRFEKTLPRDARVAACFGTECAPADLPASADGGYRVPQQAPFLDDAVLLPTTVRVVVTAAEVLHDAVHEIPTRSERTGLWGQCPGRWWYEPVVIRWDVAGA</sequence>
<evidence type="ECO:0000256" key="1">
    <source>
        <dbReference type="SAM" id="SignalP"/>
    </source>
</evidence>
<dbReference type="PROSITE" id="PS51257">
    <property type="entry name" value="PROKAR_LIPOPROTEIN"/>
    <property type="match status" value="1"/>
</dbReference>
<proteinExistence type="predicted"/>
<evidence type="ECO:0008006" key="4">
    <source>
        <dbReference type="Google" id="ProtNLM"/>
    </source>
</evidence>
<organism evidence="2 3">
    <name type="scientific">Leifsonia shinshuensis</name>
    <dbReference type="NCBI Taxonomy" id="150026"/>
    <lineage>
        <taxon>Bacteria</taxon>
        <taxon>Bacillati</taxon>
        <taxon>Actinomycetota</taxon>
        <taxon>Actinomycetes</taxon>
        <taxon>Micrococcales</taxon>
        <taxon>Microbacteriaceae</taxon>
        <taxon>Leifsonia</taxon>
    </lineage>
</organism>
<accession>A0A853CZA6</accession>
<name>A0A853CZA6_9MICO</name>
<gene>
    <name evidence="2" type="ORF">HNR13_002132</name>
</gene>
<protein>
    <recommendedName>
        <fullName evidence="4">Lipoprotein</fullName>
    </recommendedName>
</protein>
<evidence type="ECO:0000313" key="2">
    <source>
        <dbReference type="EMBL" id="NYJ23845.1"/>
    </source>
</evidence>
<dbReference type="Proteomes" id="UP000578352">
    <property type="component" value="Unassembled WGS sequence"/>
</dbReference>
<reference evidence="2 3" key="1">
    <citation type="submission" date="2020-07" db="EMBL/GenBank/DDBJ databases">
        <title>Sequencing the genomes of 1000 actinobacteria strains.</title>
        <authorList>
            <person name="Klenk H.-P."/>
        </authorList>
    </citation>
    <scope>NUCLEOTIDE SEQUENCE [LARGE SCALE GENOMIC DNA]</scope>
    <source>
        <strain evidence="2 3">DSM 15165</strain>
    </source>
</reference>
<dbReference type="AlphaFoldDB" id="A0A853CZA6"/>
<keyword evidence="1" id="KW-0732">Signal</keyword>
<evidence type="ECO:0000313" key="3">
    <source>
        <dbReference type="Proteomes" id="UP000578352"/>
    </source>
</evidence>
<feature type="signal peptide" evidence="1">
    <location>
        <begin position="1"/>
        <end position="28"/>
    </location>
</feature>
<dbReference type="RefSeq" id="WP_179605723.1">
    <property type="nucleotide sequence ID" value="NZ_BAABEH010000001.1"/>
</dbReference>
<dbReference type="EMBL" id="JACCFL010000001">
    <property type="protein sequence ID" value="NYJ23845.1"/>
    <property type="molecule type" value="Genomic_DNA"/>
</dbReference>